<comment type="similarity">
    <text evidence="1">Belongs to the short-chain dehydrogenases/reductases (SDR) family.</text>
</comment>
<dbReference type="PANTHER" id="PTHR43639">
    <property type="entry name" value="OXIDOREDUCTASE, SHORT-CHAIN DEHYDROGENASE/REDUCTASE FAMILY (AFU_ORTHOLOGUE AFUA_5G02870)"/>
    <property type="match status" value="1"/>
</dbReference>
<accession>A0A0P1F197</accession>
<evidence type="ECO:0000256" key="1">
    <source>
        <dbReference type="ARBA" id="ARBA00006484"/>
    </source>
</evidence>
<dbReference type="InterPro" id="IPR036291">
    <property type="entry name" value="NAD(P)-bd_dom_sf"/>
</dbReference>
<dbReference type="PRINTS" id="PR00081">
    <property type="entry name" value="GDHRDH"/>
</dbReference>
<dbReference type="EMBL" id="CYRX01000031">
    <property type="protein sequence ID" value="CUH61217.1"/>
    <property type="molecule type" value="Genomic_DNA"/>
</dbReference>
<keyword evidence="2 3" id="KW-0560">Oxidoreductase</keyword>
<dbReference type="STRING" id="266809.PM03_12835"/>
<sequence length="257" mass="27934">MPTAFITGGAKRIGAEIARALVTAGFKVAVHYNTSHSEAETLRAELNAITADSCAVFQGDLSDRASLTRVFSDVIDWLGPLNLLVNNASMFMNDDIGTIDEAQFDGHMAVNLKAPVYLAELTAAQSQGLEDCLIVNMLDNKVFAMNPDFFTYTLSKAALFTATQMLAMRFGGFPRVAGIAPSITLISGKQSQANFEKSSRINPLGRQVTPAEIAQTVLFMWDTKSYNNQILTIDGGQTLWELPRDVAFLVKEGLVDD</sequence>
<evidence type="ECO:0000256" key="2">
    <source>
        <dbReference type="ARBA" id="ARBA00023002"/>
    </source>
</evidence>
<dbReference type="RefSeq" id="WP_058124014.1">
    <property type="nucleotide sequence ID" value="NZ_CYRX01000031.1"/>
</dbReference>
<evidence type="ECO:0000313" key="3">
    <source>
        <dbReference type="EMBL" id="CUH61217.1"/>
    </source>
</evidence>
<protein>
    <submittedName>
        <fullName evidence="3">4-formylbenzenesulfonate dehydrogenase TsaC1/TsaC2</fullName>
        <ecNumber evidence="3">1.2.1.62</ecNumber>
    </submittedName>
</protein>
<dbReference type="Proteomes" id="UP000051298">
    <property type="component" value="Unassembled WGS sequence"/>
</dbReference>
<evidence type="ECO:0000313" key="4">
    <source>
        <dbReference type="Proteomes" id="UP000051298"/>
    </source>
</evidence>
<dbReference type="PANTHER" id="PTHR43639:SF1">
    <property type="entry name" value="SHORT-CHAIN DEHYDROGENASE_REDUCTASE FAMILY PROTEIN"/>
    <property type="match status" value="1"/>
</dbReference>
<dbReference type="eggNOG" id="COG1028">
    <property type="taxonomic scope" value="Bacteria"/>
</dbReference>
<dbReference type="AlphaFoldDB" id="A0A0P1F197"/>
<dbReference type="InterPro" id="IPR002347">
    <property type="entry name" value="SDR_fam"/>
</dbReference>
<name>A0A0P1F197_9RHOB</name>
<dbReference type="GO" id="GO:0018482">
    <property type="term" value="F:4-formylbenzenesulfonate dehydrogenase activity"/>
    <property type="evidence" value="ECO:0007669"/>
    <property type="project" value="UniProtKB-EC"/>
</dbReference>
<proteinExistence type="inferred from homology"/>
<dbReference type="SUPFAM" id="SSF51735">
    <property type="entry name" value="NAD(P)-binding Rossmann-fold domains"/>
    <property type="match status" value="1"/>
</dbReference>
<dbReference type="Gene3D" id="3.40.50.720">
    <property type="entry name" value="NAD(P)-binding Rossmann-like Domain"/>
    <property type="match status" value="1"/>
</dbReference>
<reference evidence="3 4" key="1">
    <citation type="submission" date="2015-09" db="EMBL/GenBank/DDBJ databases">
        <authorList>
            <consortium name="Swine Surveillance"/>
        </authorList>
    </citation>
    <scope>NUCLEOTIDE SEQUENCE [LARGE SCALE GENOMIC DNA]</scope>
    <source>
        <strain evidence="3 4">CECT 5294</strain>
    </source>
</reference>
<gene>
    <name evidence="3" type="primary">tsaC1_2</name>
    <name evidence="3" type="ORF">THS5294_02520</name>
</gene>
<dbReference type="EC" id="1.2.1.62" evidence="3"/>
<organism evidence="3 4">
    <name type="scientific">Thalassobacter stenotrophicus</name>
    <dbReference type="NCBI Taxonomy" id="266809"/>
    <lineage>
        <taxon>Bacteria</taxon>
        <taxon>Pseudomonadati</taxon>
        <taxon>Pseudomonadota</taxon>
        <taxon>Alphaproteobacteria</taxon>
        <taxon>Rhodobacterales</taxon>
        <taxon>Roseobacteraceae</taxon>
        <taxon>Thalassobacter</taxon>
    </lineage>
</organism>
<dbReference type="Pfam" id="PF13561">
    <property type="entry name" value="adh_short_C2"/>
    <property type="match status" value="1"/>
</dbReference>